<dbReference type="PANTHER" id="PTHR43358">
    <property type="entry name" value="ALPHA/BETA-HYDROLASE"/>
    <property type="match status" value="1"/>
</dbReference>
<protein>
    <submittedName>
        <fullName evidence="3">Alpha/beta hydrolase family protein</fullName>
    </submittedName>
</protein>
<dbReference type="PANTHER" id="PTHR43358:SF4">
    <property type="entry name" value="ALPHA_BETA HYDROLASE FOLD-1 DOMAIN-CONTAINING PROTEIN"/>
    <property type="match status" value="1"/>
</dbReference>
<evidence type="ECO:0000313" key="4">
    <source>
        <dbReference type="Proteomes" id="UP000199337"/>
    </source>
</evidence>
<evidence type="ECO:0000259" key="2">
    <source>
        <dbReference type="Pfam" id="PF02129"/>
    </source>
</evidence>
<keyword evidence="3" id="KW-0378">Hydrolase</keyword>
<dbReference type="RefSeq" id="WP_092468847.1">
    <property type="nucleotide sequence ID" value="NZ_FOOX01000002.1"/>
</dbReference>
<keyword evidence="1" id="KW-0472">Membrane</keyword>
<dbReference type="AlphaFoldDB" id="A0A1I2P7L8"/>
<dbReference type="InterPro" id="IPR000383">
    <property type="entry name" value="Xaa-Pro-like_dom"/>
</dbReference>
<feature type="domain" description="Xaa-Pro dipeptidyl-peptidase-like" evidence="2">
    <location>
        <begin position="92"/>
        <end position="217"/>
    </location>
</feature>
<reference evidence="4" key="1">
    <citation type="submission" date="2016-10" db="EMBL/GenBank/DDBJ databases">
        <authorList>
            <person name="Varghese N."/>
            <person name="Submissions S."/>
        </authorList>
    </citation>
    <scope>NUCLEOTIDE SEQUENCE [LARGE SCALE GENOMIC DNA]</scope>
    <source>
        <strain evidence="4">DSM 17038</strain>
    </source>
</reference>
<sequence>MYRQLTEKKQGYKTAKNRQLPVIKAIIIFILLAVITSVSICWAVTHPPRHQIARTPASKGLIYHDVTFPSRVDNLEIKGWLIPSPKSDRTVIIAHGYRNNRLQDDVPALSLAGGLVQAGYNVLMFDFRNCGESPGDITSWGLYEVRDLLGAIDFIRKQKDISHRIALFGFSMGASTSILAGAREPAVDAVIADSPFADLKKHLSNKTYPLGFVLLPEFSLITGLDPGKVSPINALPLLSPKPLMLIHGDADRIVPVSNSRELSRAYGDNAILWIVPGAGHLKAYEKAGPAYLAKVINFLNASLK</sequence>
<keyword evidence="1" id="KW-1133">Transmembrane helix</keyword>
<dbReference type="STRING" id="341036.SAMN05660649_00757"/>
<feature type="transmembrane region" description="Helical" evidence="1">
    <location>
        <begin position="21"/>
        <end position="45"/>
    </location>
</feature>
<proteinExistence type="predicted"/>
<dbReference type="SUPFAM" id="SSF53474">
    <property type="entry name" value="alpha/beta-Hydrolases"/>
    <property type="match status" value="1"/>
</dbReference>
<keyword evidence="4" id="KW-1185">Reference proteome</keyword>
<dbReference type="InterPro" id="IPR052920">
    <property type="entry name" value="DNA-binding_regulatory"/>
</dbReference>
<keyword evidence="1" id="KW-0812">Transmembrane</keyword>
<name>A0A1I2P7L8_9FIRM</name>
<evidence type="ECO:0000313" key="3">
    <source>
        <dbReference type="EMBL" id="SFG12118.1"/>
    </source>
</evidence>
<dbReference type="InterPro" id="IPR029058">
    <property type="entry name" value="AB_hydrolase_fold"/>
</dbReference>
<dbReference type="Gene3D" id="3.40.50.1820">
    <property type="entry name" value="alpha/beta hydrolase"/>
    <property type="match status" value="1"/>
</dbReference>
<accession>A0A1I2P7L8</accession>
<dbReference type="GO" id="GO:0016787">
    <property type="term" value="F:hydrolase activity"/>
    <property type="evidence" value="ECO:0007669"/>
    <property type="project" value="UniProtKB-KW"/>
</dbReference>
<dbReference type="Pfam" id="PF02129">
    <property type="entry name" value="Peptidase_S15"/>
    <property type="match status" value="1"/>
</dbReference>
<organism evidence="3 4">
    <name type="scientific">Desulfotruncus arcticus DSM 17038</name>
    <dbReference type="NCBI Taxonomy" id="1121424"/>
    <lineage>
        <taxon>Bacteria</taxon>
        <taxon>Bacillati</taxon>
        <taxon>Bacillota</taxon>
        <taxon>Clostridia</taxon>
        <taxon>Eubacteriales</taxon>
        <taxon>Desulfallaceae</taxon>
        <taxon>Desulfotruncus</taxon>
    </lineage>
</organism>
<dbReference type="EMBL" id="FOOX01000002">
    <property type="protein sequence ID" value="SFG12118.1"/>
    <property type="molecule type" value="Genomic_DNA"/>
</dbReference>
<dbReference type="OrthoDB" id="9776685at2"/>
<gene>
    <name evidence="3" type="ORF">SAMN05660649_00757</name>
</gene>
<dbReference type="Proteomes" id="UP000199337">
    <property type="component" value="Unassembled WGS sequence"/>
</dbReference>
<evidence type="ECO:0000256" key="1">
    <source>
        <dbReference type="SAM" id="Phobius"/>
    </source>
</evidence>